<dbReference type="InterPro" id="IPR058037">
    <property type="entry name" value="BREX_BrxC_helical"/>
</dbReference>
<evidence type="ECO:0000259" key="1">
    <source>
        <dbReference type="Pfam" id="PF25791"/>
    </source>
</evidence>
<feature type="domain" description="Probable ATP-binding protein BrxC winged helix-turn-helix" evidence="1">
    <location>
        <begin position="774"/>
        <end position="854"/>
    </location>
</feature>
<dbReference type="AlphaFoldDB" id="A0A6G8FLB0"/>
<name>A0A6G8FLB0_9MICO</name>
<sequence length="1193" mass="132489">MTINEIFAKDVQRQIEGVIKADDSSRLGVEVDEYVLTNEAAKGLEHTLEAYTASAGGPVANGVWISGFFGSGKSHLLKMLAHLLGDVDGHDYTRSEASASFRNKAEGAFLPALIAKADAIPAKSLLFNIDQKATLITKDQTDALLRVFVKVFDESRGYYGNQGHIARFERDLDSRGQLAAFVAAFERRASMPWSQGREQSALEAANIDEAFAEVNGSSSPGIIRQYNSSYHVSIEDFADEVAAWLAQQPEGFRLNFFVDEVGQFIGTNTQLMLNLQTIAESLATKCDGRAWIFVTSQEDMEKVGGDRTKTQANDFSKIQARFKNRLKLTSQDVEEVIRKRLLTKSAAATPQIAELYAAEHANFKTVFDFVDGTSYPSYRGEEHFIGTYPFVSYQFPLFQAAIEGISEHNLFEGRNSSVGERSMLGVVQEAAKHLADQPLGALAPFDQMFEGIRSALKAATHRAILDAENLAKDGRLSELALRLLKALFLVKYVERFKATPRNLTVLVYDRFGADLTQLGKEVREALTELEAQTFVQRMGDTFQYLSNEEQRIEQAIKSVDIDSSEVSKRLFSMLSDSVVKTPKVTHAKNGQIFPFGYKLDGAAMSRQQELALHFMSPDTDLSLEQIKGHSAGLAELRVVIPSDSQGILNDLALFIKTDKYLRQESLSSQAENAQLILGVKRTQNNEREKELIERLRVAVGRATLVHNATVLDVAATEPMTRIVEGFQRVIAATYTNLGMLGNAKLGEQKIATLAMPPEDGLLDEDVSMLAVPADDVLAHLVMRSKQHEQVTLRQLIDRYTAKPYGWDQWAIVCVVAYLAGVSKVQIAQDSTVLKRSELARSLRDTSKFDRLIVAPQRVYDQRVITAFRKFVVEFTDDGVISKDPLELAREGKQRLEDRLRDLQRLCDSRRYPFLMQLTEPLEMLAGLCDHPAEWFVTDFAGDVVASADELLEAKDHVIDPIRAFVNGPQREIFDSAKQFLQQHDSNLSYLAGGAADLAMSLLDDPQVFRGTGVNRLQGAISELAEQLDVAIEEARDVALADIESRWDRIVETPLYAEATAATREAVADRVHAVQDRVQAEIRISDIQVLARQFSENIFPELHDELVRAAKERTRAAIAAQTESDSAGNDRTVDAANRTAPETISPVKQTVSIARLDLPGRGEVLATVDDVERYLGRLRETLLAAIQNDQNISL</sequence>
<dbReference type="InterPro" id="IPR058038">
    <property type="entry name" value="BREX_BrxC_wHTH"/>
</dbReference>
<dbReference type="NCBIfam" id="NF033441">
    <property type="entry name" value="BREX_BrxC"/>
    <property type="match status" value="1"/>
</dbReference>
<evidence type="ECO:0000259" key="3">
    <source>
        <dbReference type="Pfam" id="PF25796"/>
    </source>
</evidence>
<proteinExistence type="predicted"/>
<dbReference type="Pfam" id="PF25791">
    <property type="entry name" value="WHD_BREX_BrxC"/>
    <property type="match status" value="1"/>
</dbReference>
<dbReference type="KEGG" id="lins:G7067_02015"/>
<reference evidence="4 5" key="1">
    <citation type="submission" date="2020-03" db="EMBL/GenBank/DDBJ databases">
        <title>Leucobacter sp. nov., isolated from beetles.</title>
        <authorList>
            <person name="Hyun D.-W."/>
            <person name="Bae J.-W."/>
        </authorList>
    </citation>
    <scope>NUCLEOTIDE SEQUENCE [LARGE SCALE GENOMIC DNA]</scope>
    <source>
        <strain evidence="4 5">HDW9B</strain>
    </source>
</reference>
<keyword evidence="5" id="KW-1185">Reference proteome</keyword>
<gene>
    <name evidence="4" type="primary">brxC</name>
    <name evidence="4" type="ORF">G7067_02015</name>
</gene>
<feature type="domain" description="Probable ATP-binding protein BrxC 4th six-stranded beta-sheet" evidence="3">
    <location>
        <begin position="559"/>
        <end position="728"/>
    </location>
</feature>
<accession>A0A6G8FLB0</accession>
<protein>
    <submittedName>
        <fullName evidence="4">BREX system P-loop protein BrxC</fullName>
    </submittedName>
</protein>
<evidence type="ECO:0000259" key="2">
    <source>
        <dbReference type="Pfam" id="PF25792"/>
    </source>
</evidence>
<dbReference type="Pfam" id="PF25792">
    <property type="entry name" value="BREX_BrxC_helical"/>
    <property type="match status" value="1"/>
</dbReference>
<organism evidence="4 5">
    <name type="scientific">Leucobacter insecticola</name>
    <dbReference type="NCBI Taxonomy" id="2714934"/>
    <lineage>
        <taxon>Bacteria</taxon>
        <taxon>Bacillati</taxon>
        <taxon>Actinomycetota</taxon>
        <taxon>Actinomycetes</taxon>
        <taxon>Micrococcales</taxon>
        <taxon>Microbacteriaceae</taxon>
        <taxon>Leucobacter</taxon>
    </lineage>
</organism>
<evidence type="ECO:0000313" key="4">
    <source>
        <dbReference type="EMBL" id="QIM17270.1"/>
    </source>
</evidence>
<dbReference type="InterPro" id="IPR027417">
    <property type="entry name" value="P-loop_NTPase"/>
</dbReference>
<dbReference type="Pfam" id="PF25796">
    <property type="entry name" value="BREX_BrxC_4th"/>
    <property type="match status" value="1"/>
</dbReference>
<dbReference type="SUPFAM" id="SSF52540">
    <property type="entry name" value="P-loop containing nucleoside triphosphate hydrolases"/>
    <property type="match status" value="2"/>
</dbReference>
<feature type="domain" description="Probable ATP-binding protein BrxC alpha-helical" evidence="2">
    <location>
        <begin position="864"/>
        <end position="986"/>
    </location>
</feature>
<dbReference type="InterPro" id="IPR058036">
    <property type="entry name" value="BREX_BrxC_4th"/>
</dbReference>
<dbReference type="Proteomes" id="UP000501387">
    <property type="component" value="Chromosome"/>
</dbReference>
<dbReference type="InterPro" id="IPR047679">
    <property type="entry name" value="BREX_BrxC"/>
</dbReference>
<evidence type="ECO:0000313" key="5">
    <source>
        <dbReference type="Proteomes" id="UP000501387"/>
    </source>
</evidence>
<dbReference type="EMBL" id="CP049934">
    <property type="protein sequence ID" value="QIM17270.1"/>
    <property type="molecule type" value="Genomic_DNA"/>
</dbReference>